<dbReference type="EMBL" id="JACXVP010000002">
    <property type="protein sequence ID" value="KAG5620899.1"/>
    <property type="molecule type" value="Genomic_DNA"/>
</dbReference>
<feature type="compositionally biased region" description="Polar residues" evidence="1">
    <location>
        <begin position="51"/>
        <end position="60"/>
    </location>
</feature>
<reference evidence="2 3" key="1">
    <citation type="submission" date="2020-09" db="EMBL/GenBank/DDBJ databases">
        <title>De no assembly of potato wild relative species, Solanum commersonii.</title>
        <authorList>
            <person name="Cho K."/>
        </authorList>
    </citation>
    <scope>NUCLEOTIDE SEQUENCE [LARGE SCALE GENOMIC DNA]</scope>
    <source>
        <strain evidence="2">LZ3.2</strain>
        <tissue evidence="2">Leaf</tissue>
    </source>
</reference>
<feature type="region of interest" description="Disordered" evidence="1">
    <location>
        <begin position="48"/>
        <end position="91"/>
    </location>
</feature>
<evidence type="ECO:0000256" key="1">
    <source>
        <dbReference type="SAM" id="MobiDB-lite"/>
    </source>
</evidence>
<keyword evidence="3" id="KW-1185">Reference proteome</keyword>
<dbReference type="AlphaFoldDB" id="A0A9J6A9D9"/>
<feature type="compositionally biased region" description="Acidic residues" evidence="1">
    <location>
        <begin position="62"/>
        <end position="71"/>
    </location>
</feature>
<gene>
    <name evidence="2" type="ORF">H5410_006117</name>
</gene>
<evidence type="ECO:0000313" key="3">
    <source>
        <dbReference type="Proteomes" id="UP000824120"/>
    </source>
</evidence>
<name>A0A9J6A9D9_SOLCO</name>
<comment type="caution">
    <text evidence="2">The sequence shown here is derived from an EMBL/GenBank/DDBJ whole genome shotgun (WGS) entry which is preliminary data.</text>
</comment>
<dbReference type="Proteomes" id="UP000824120">
    <property type="component" value="Chromosome 2"/>
</dbReference>
<organism evidence="2 3">
    <name type="scientific">Solanum commersonii</name>
    <name type="common">Commerson's wild potato</name>
    <name type="synonym">Commerson's nightshade</name>
    <dbReference type="NCBI Taxonomy" id="4109"/>
    <lineage>
        <taxon>Eukaryota</taxon>
        <taxon>Viridiplantae</taxon>
        <taxon>Streptophyta</taxon>
        <taxon>Embryophyta</taxon>
        <taxon>Tracheophyta</taxon>
        <taxon>Spermatophyta</taxon>
        <taxon>Magnoliopsida</taxon>
        <taxon>eudicotyledons</taxon>
        <taxon>Gunneridae</taxon>
        <taxon>Pentapetalae</taxon>
        <taxon>asterids</taxon>
        <taxon>lamiids</taxon>
        <taxon>Solanales</taxon>
        <taxon>Solanaceae</taxon>
        <taxon>Solanoideae</taxon>
        <taxon>Solaneae</taxon>
        <taxon>Solanum</taxon>
    </lineage>
</organism>
<accession>A0A9J6A9D9</accession>
<feature type="region of interest" description="Disordered" evidence="1">
    <location>
        <begin position="1"/>
        <end position="26"/>
    </location>
</feature>
<protein>
    <submittedName>
        <fullName evidence="2">Uncharacterized protein</fullName>
    </submittedName>
</protein>
<sequence>MGVEEDDEHVRPHSKLSPRAPTFVPKGSSVARVSSLLHPGQQLILRWPGRSTFSPNQFANLQDEEGDEEDRLDQGFVDAARDANISPRYSS</sequence>
<evidence type="ECO:0000313" key="2">
    <source>
        <dbReference type="EMBL" id="KAG5620899.1"/>
    </source>
</evidence>
<proteinExistence type="predicted"/>